<dbReference type="InterPro" id="IPR001270">
    <property type="entry name" value="ClpA/B"/>
</dbReference>
<sequence length="859" mass="96842">MKLDKITVKLNEALSEAQSSAERFRHPEIKEEHILSALFSQGDGFAPPLFSRLGLPLEEFRRRTDAFLQKLPKVEGATERGFSREAISLLQNSDSLRKEMKDDYLSTDHLLLSFLKSGVSPLRLEFQTLGLDYAKLLKVVLDLRKGQPIMDDSPENKADALNKYAKNLNELAKKGKLDPVIGRDEEIRRTIQVLTRRTKNNPVLIGEPGVGKTAIVEGLANKIIQGEVPEGIKNKILYALDLGAMIAGAKYRGEFEERLKATLDEVKQSEGNIILFIDEIHTLVGAGATEGAMDASNMLKPMLARGELRCIGATTLKEYQKYIEKDAALERRFQPVLVKEPSVEETVTILRGLKDRYELHHGIKILDSALVAAATLSNRYIADRFLPDKAVDLIDEASSKMRIEMDSMPEELDRLSKKIQSLKIEREALKRETDPASKQRTQNLVQELAEQEETFRILKARWDLEKSKISKIKEIKEQIDHFKLLEAEAERRGEINRVAEIRYGKQVELSKQMEKANEELRKISGDSRLLKEEVDEEDIANIVSRWTGIPVSKMLQGEKAKLLQMEEFLTAKVIGQDHAISLLSEAIRRSRAGISDPHRPIGTFLFLGPTGVGKTETAKALSEFLFDDVNAMLRIDMSEYMEAHSVARLIGAPPGYIGHDEGGQLTEAVRRRPYSVILFDEVEKAHPEVFNVFLQILDEGRLTDSKGRSVDFKNTVIILTSNLGSDILSSYEYSAEEKERLVDERLKRHFKPEFLNRLDEVILFKSVDQSMISKISELQLDLMAKKAKESGLVVEYTTALRKYVADAGFDPEYGARPLKRLIQREVGNALSSYILKGDFEAGQKIRVDSNGGKVEVKKA</sequence>
<dbReference type="Pfam" id="PF10431">
    <property type="entry name" value="ClpB_D2-small"/>
    <property type="match status" value="1"/>
</dbReference>
<evidence type="ECO:0000256" key="11">
    <source>
        <dbReference type="RuleBase" id="RU362034"/>
    </source>
</evidence>
<evidence type="ECO:0000256" key="9">
    <source>
        <dbReference type="PROSITE-ProRule" id="PRU01251"/>
    </source>
</evidence>
<keyword evidence="5 10" id="KW-0067">ATP-binding</keyword>
<dbReference type="PROSITE" id="PS00871">
    <property type="entry name" value="CLPAB_2"/>
    <property type="match status" value="1"/>
</dbReference>
<dbReference type="EMBL" id="RQET01000001">
    <property type="protein sequence ID" value="TGK13946.1"/>
    <property type="molecule type" value="Genomic_DNA"/>
</dbReference>
<evidence type="ECO:0000256" key="3">
    <source>
        <dbReference type="ARBA" id="ARBA00022737"/>
    </source>
</evidence>
<reference evidence="13" key="1">
    <citation type="journal article" date="2019" name="PLoS Negl. Trop. Dis.">
        <title>Revisiting the worldwide diversity of Leptospira species in the environment.</title>
        <authorList>
            <person name="Vincent A.T."/>
            <person name="Schiettekatte O."/>
            <person name="Bourhy P."/>
            <person name="Veyrier F.J."/>
            <person name="Picardeau M."/>
        </authorList>
    </citation>
    <scope>NUCLEOTIDE SEQUENCE [LARGE SCALE GENOMIC DNA]</scope>
    <source>
        <strain evidence="13">SSW15</strain>
    </source>
</reference>
<dbReference type="OrthoDB" id="9803641at2"/>
<accession>A0A4R9GLC5</accession>
<dbReference type="InterPro" id="IPR017730">
    <property type="entry name" value="Chaperonin_ClpB"/>
</dbReference>
<evidence type="ECO:0000313" key="13">
    <source>
        <dbReference type="EMBL" id="TGK13946.1"/>
    </source>
</evidence>
<dbReference type="PANTHER" id="PTHR11638:SF18">
    <property type="entry name" value="HEAT SHOCK PROTEIN 104"/>
    <property type="match status" value="1"/>
</dbReference>
<evidence type="ECO:0000256" key="10">
    <source>
        <dbReference type="RuleBase" id="RU004432"/>
    </source>
</evidence>
<protein>
    <recommendedName>
        <fullName evidence="2 11">Chaperone protein ClpB</fullName>
    </recommendedName>
</protein>
<comment type="subcellular location">
    <subcellularLocation>
        <location evidence="11">Cytoplasm</location>
    </subcellularLocation>
</comment>
<keyword evidence="3 9" id="KW-0677">Repeat</keyword>
<organism evidence="13 14">
    <name type="scientific">Leptospira fletcheri</name>
    <dbReference type="NCBI Taxonomy" id="2484981"/>
    <lineage>
        <taxon>Bacteria</taxon>
        <taxon>Pseudomonadati</taxon>
        <taxon>Spirochaetota</taxon>
        <taxon>Spirochaetia</taxon>
        <taxon>Leptospirales</taxon>
        <taxon>Leptospiraceae</taxon>
        <taxon>Leptospira</taxon>
    </lineage>
</organism>
<dbReference type="FunFam" id="3.40.50.300:FF:000025">
    <property type="entry name" value="ATP-dependent Clp protease subunit"/>
    <property type="match status" value="1"/>
</dbReference>
<dbReference type="GO" id="GO:0042026">
    <property type="term" value="P:protein refolding"/>
    <property type="evidence" value="ECO:0007669"/>
    <property type="project" value="UniProtKB-UniRule"/>
</dbReference>
<dbReference type="GO" id="GO:0005737">
    <property type="term" value="C:cytoplasm"/>
    <property type="evidence" value="ECO:0007669"/>
    <property type="project" value="UniProtKB-SubCell"/>
</dbReference>
<dbReference type="GO" id="GO:0034605">
    <property type="term" value="P:cellular response to heat"/>
    <property type="evidence" value="ECO:0007669"/>
    <property type="project" value="TreeGrafter"/>
</dbReference>
<keyword evidence="11" id="KW-0963">Cytoplasm</keyword>
<dbReference type="NCBIfam" id="TIGR03346">
    <property type="entry name" value="chaperone_ClpB"/>
    <property type="match status" value="1"/>
</dbReference>
<dbReference type="Pfam" id="PF00004">
    <property type="entry name" value="AAA"/>
    <property type="match status" value="1"/>
</dbReference>
<dbReference type="Gene3D" id="3.40.50.300">
    <property type="entry name" value="P-loop containing nucleotide triphosphate hydrolases"/>
    <property type="match status" value="3"/>
</dbReference>
<keyword evidence="7 10" id="KW-0143">Chaperone</keyword>
<feature type="domain" description="Clp R" evidence="12">
    <location>
        <begin position="3"/>
        <end position="146"/>
    </location>
</feature>
<dbReference type="FunFam" id="3.40.50.300:FF:000010">
    <property type="entry name" value="Chaperone clpB 1, putative"/>
    <property type="match status" value="1"/>
</dbReference>
<dbReference type="PROSITE" id="PS00870">
    <property type="entry name" value="CLPAB_1"/>
    <property type="match status" value="1"/>
</dbReference>
<comment type="function">
    <text evidence="11">Part of a stress-induced multi-chaperone system, it is involved in the recovery of the cell from heat-induced damage, in cooperation with DnaK, DnaJ and GrpE.</text>
</comment>
<keyword evidence="4 10" id="KW-0547">Nucleotide-binding</keyword>
<proteinExistence type="inferred from homology"/>
<dbReference type="Proteomes" id="UP000298458">
    <property type="component" value="Unassembled WGS sequence"/>
</dbReference>
<dbReference type="Pfam" id="PF17871">
    <property type="entry name" value="AAA_lid_9"/>
    <property type="match status" value="1"/>
</dbReference>
<dbReference type="CDD" id="cd00009">
    <property type="entry name" value="AAA"/>
    <property type="match status" value="1"/>
</dbReference>
<dbReference type="SMART" id="SM00382">
    <property type="entry name" value="AAA"/>
    <property type="match status" value="2"/>
</dbReference>
<dbReference type="SMART" id="SM01086">
    <property type="entry name" value="ClpB_D2-small"/>
    <property type="match status" value="1"/>
</dbReference>
<dbReference type="InterPro" id="IPR027417">
    <property type="entry name" value="P-loop_NTPase"/>
</dbReference>
<keyword evidence="11" id="KW-0346">Stress response</keyword>
<dbReference type="CDD" id="cd19499">
    <property type="entry name" value="RecA-like_ClpB_Hsp104-like"/>
    <property type="match status" value="1"/>
</dbReference>
<dbReference type="InterPro" id="IPR003593">
    <property type="entry name" value="AAA+_ATPase"/>
</dbReference>
<dbReference type="FunFam" id="3.40.50.300:FF:000120">
    <property type="entry name" value="ATP-dependent chaperone ClpB"/>
    <property type="match status" value="1"/>
</dbReference>
<dbReference type="PRINTS" id="PR00300">
    <property type="entry name" value="CLPPROTEASEA"/>
</dbReference>
<dbReference type="InterPro" id="IPR003959">
    <property type="entry name" value="ATPase_AAA_core"/>
</dbReference>
<evidence type="ECO:0000256" key="4">
    <source>
        <dbReference type="ARBA" id="ARBA00022741"/>
    </source>
</evidence>
<dbReference type="InterPro" id="IPR028299">
    <property type="entry name" value="ClpA/B_CS2"/>
</dbReference>
<comment type="caution">
    <text evidence="13">The sequence shown here is derived from an EMBL/GenBank/DDBJ whole genome shotgun (WGS) entry which is preliminary data.</text>
</comment>
<dbReference type="PANTHER" id="PTHR11638">
    <property type="entry name" value="ATP-DEPENDENT CLP PROTEASE"/>
    <property type="match status" value="1"/>
</dbReference>
<dbReference type="GO" id="GO:0016887">
    <property type="term" value="F:ATP hydrolysis activity"/>
    <property type="evidence" value="ECO:0007669"/>
    <property type="project" value="InterPro"/>
</dbReference>
<keyword evidence="6 11" id="KW-0175">Coiled coil</keyword>
<evidence type="ECO:0000256" key="7">
    <source>
        <dbReference type="ARBA" id="ARBA00023186"/>
    </source>
</evidence>
<dbReference type="InterPro" id="IPR036628">
    <property type="entry name" value="Clp_N_dom_sf"/>
</dbReference>
<dbReference type="InterPro" id="IPR041546">
    <property type="entry name" value="ClpA/ClpB_AAA_lid"/>
</dbReference>
<evidence type="ECO:0000259" key="12">
    <source>
        <dbReference type="PROSITE" id="PS51903"/>
    </source>
</evidence>
<dbReference type="InterPro" id="IPR018368">
    <property type="entry name" value="ClpA/B_CS1"/>
</dbReference>
<dbReference type="InterPro" id="IPR004176">
    <property type="entry name" value="Clp_R_N"/>
</dbReference>
<comment type="subunit">
    <text evidence="11">Homohexamer; The oligomerization is ATP-dependent.</text>
</comment>
<evidence type="ECO:0000256" key="8">
    <source>
        <dbReference type="ARBA" id="ARBA00026057"/>
    </source>
</evidence>
<evidence type="ECO:0000313" key="14">
    <source>
        <dbReference type="Proteomes" id="UP000298458"/>
    </source>
</evidence>
<feature type="coiled-coil region" evidence="11">
    <location>
        <begin position="405"/>
        <end position="533"/>
    </location>
</feature>
<dbReference type="SUPFAM" id="SSF52540">
    <property type="entry name" value="P-loop containing nucleoside triphosphate hydrolases"/>
    <property type="match status" value="2"/>
</dbReference>
<dbReference type="GO" id="GO:0005524">
    <property type="term" value="F:ATP binding"/>
    <property type="evidence" value="ECO:0007669"/>
    <property type="project" value="UniProtKB-UniRule"/>
</dbReference>
<evidence type="ECO:0000256" key="2">
    <source>
        <dbReference type="ARBA" id="ARBA00017574"/>
    </source>
</evidence>
<dbReference type="AlphaFoldDB" id="A0A4R9GLC5"/>
<dbReference type="SUPFAM" id="SSF81923">
    <property type="entry name" value="Double Clp-N motif"/>
    <property type="match status" value="1"/>
</dbReference>
<keyword evidence="14" id="KW-1185">Reference proteome</keyword>
<dbReference type="Pfam" id="PF02861">
    <property type="entry name" value="Clp_N"/>
    <property type="match status" value="1"/>
</dbReference>
<dbReference type="PROSITE" id="PS51903">
    <property type="entry name" value="CLP_R"/>
    <property type="match status" value="1"/>
</dbReference>
<comment type="similarity">
    <text evidence="1 10">Belongs to the ClpA/ClpB family.</text>
</comment>
<dbReference type="Gene3D" id="1.10.1780.10">
    <property type="entry name" value="Clp, N-terminal domain"/>
    <property type="match status" value="1"/>
</dbReference>
<name>A0A4R9GLC5_9LEPT</name>
<dbReference type="InterPro" id="IPR019489">
    <property type="entry name" value="Clp_ATPase_C"/>
</dbReference>
<evidence type="ECO:0000256" key="1">
    <source>
        <dbReference type="ARBA" id="ARBA00008675"/>
    </source>
</evidence>
<comment type="subunit">
    <text evidence="8">Homohexamer. The oligomerization is ATP-dependent.</text>
</comment>
<evidence type="ECO:0000256" key="6">
    <source>
        <dbReference type="ARBA" id="ARBA00023054"/>
    </source>
</evidence>
<gene>
    <name evidence="11 13" type="primary">clpB</name>
    <name evidence="13" type="ORF">EHO60_00960</name>
</gene>
<dbReference type="RefSeq" id="WP_135766287.1">
    <property type="nucleotide sequence ID" value="NZ_RQET01000001.1"/>
</dbReference>
<evidence type="ECO:0000256" key="5">
    <source>
        <dbReference type="ARBA" id="ARBA00022840"/>
    </source>
</evidence>
<dbReference type="Pfam" id="PF07724">
    <property type="entry name" value="AAA_2"/>
    <property type="match status" value="1"/>
</dbReference>
<dbReference type="Gene3D" id="1.10.8.60">
    <property type="match status" value="1"/>
</dbReference>
<dbReference type="InterPro" id="IPR050130">
    <property type="entry name" value="ClpA_ClpB"/>
</dbReference>